<evidence type="ECO:0000313" key="1">
    <source>
        <dbReference type="EMBL" id="RVQ65992.1"/>
    </source>
</evidence>
<proteinExistence type="predicted"/>
<protein>
    <submittedName>
        <fullName evidence="1">Ribonuclease</fullName>
    </submittedName>
</protein>
<gene>
    <name evidence="1" type="ORF">EKN06_11595</name>
</gene>
<evidence type="ECO:0000313" key="2">
    <source>
        <dbReference type="Proteomes" id="UP000283003"/>
    </source>
</evidence>
<reference evidence="1 2" key="1">
    <citation type="submission" date="2018-12" db="EMBL/GenBank/DDBJ databases">
        <title>Croceicoccus ponticola sp. nov., a lipolytic bacterium isolated from seawater.</title>
        <authorList>
            <person name="Yoon J.-H."/>
        </authorList>
    </citation>
    <scope>NUCLEOTIDE SEQUENCE [LARGE SCALE GENOMIC DNA]</scope>
    <source>
        <strain evidence="1 2">GM-16</strain>
    </source>
</reference>
<keyword evidence="2" id="KW-1185">Reference proteome</keyword>
<dbReference type="EMBL" id="RXOL01000005">
    <property type="protein sequence ID" value="RVQ65992.1"/>
    <property type="molecule type" value="Genomic_DNA"/>
</dbReference>
<sequence length="324" mass="33879">MADWLVEDGIGEQRAILIASGAVVAAKVAWTGELLAGAVVAAKLVSRNTGSSRGTARLADGTELLVDRLPRDASEGATLTFEVTRAAIGEGSRRKLAQARPSERRPGPLPTLADVIAATGDTVQNIHRFTGGEWDHLWAEIAEGRIDFAGGSMLFSPTPAMTLIDIDGTLPPPALAIATVRPLAAALTRFDIGGSVGIDFPTLQTKADRRAVDEALEDALTGYPHERTAMNGFGFVQIVSRSTGPSLLHRFAADPAGCAARLLLRSAEAVAGAGAILLTCQPAVATALQAPWLDALARRTGREIRVRTDPALAQQAGFAQSVPI</sequence>
<dbReference type="Proteomes" id="UP000283003">
    <property type="component" value="Unassembled WGS sequence"/>
</dbReference>
<dbReference type="RefSeq" id="WP_127613094.1">
    <property type="nucleotide sequence ID" value="NZ_RXOL01000005.1"/>
</dbReference>
<name>A0A437GVW2_9SPHN</name>
<accession>A0A437GVW2</accession>
<comment type="caution">
    <text evidence="1">The sequence shown here is derived from an EMBL/GenBank/DDBJ whole genome shotgun (WGS) entry which is preliminary data.</text>
</comment>
<organism evidence="1 2">
    <name type="scientific">Croceicoccus ponticola</name>
    <dbReference type="NCBI Taxonomy" id="2217664"/>
    <lineage>
        <taxon>Bacteria</taxon>
        <taxon>Pseudomonadati</taxon>
        <taxon>Pseudomonadota</taxon>
        <taxon>Alphaproteobacteria</taxon>
        <taxon>Sphingomonadales</taxon>
        <taxon>Erythrobacteraceae</taxon>
        <taxon>Croceicoccus</taxon>
    </lineage>
</organism>
<dbReference type="OrthoDB" id="7403919at2"/>
<dbReference type="AlphaFoldDB" id="A0A437GVW2"/>